<accession>A0A5C5YS27</accession>
<organism evidence="8 9">
    <name type="scientific">Posidoniimonas polymericola</name>
    <dbReference type="NCBI Taxonomy" id="2528002"/>
    <lineage>
        <taxon>Bacteria</taxon>
        <taxon>Pseudomonadati</taxon>
        <taxon>Planctomycetota</taxon>
        <taxon>Planctomycetia</taxon>
        <taxon>Pirellulales</taxon>
        <taxon>Lacipirellulaceae</taxon>
        <taxon>Posidoniimonas</taxon>
    </lineage>
</organism>
<dbReference type="Pfam" id="PF01923">
    <property type="entry name" value="Cob_adeno_trans"/>
    <property type="match status" value="1"/>
</dbReference>
<evidence type="ECO:0000313" key="8">
    <source>
        <dbReference type="EMBL" id="TWT77656.1"/>
    </source>
</evidence>
<dbReference type="EMBL" id="SJPO01000003">
    <property type="protein sequence ID" value="TWT77656.1"/>
    <property type="molecule type" value="Genomic_DNA"/>
</dbReference>
<dbReference type="GO" id="GO:0008817">
    <property type="term" value="F:corrinoid adenosyltransferase activity"/>
    <property type="evidence" value="ECO:0007669"/>
    <property type="project" value="UniProtKB-UniRule"/>
</dbReference>
<comment type="catalytic activity">
    <reaction evidence="6">
        <text>2 cob(II)yrinate a,c diamide + reduced [electron-transfer flavoprotein] + 2 ATP = 2 adenosylcob(III)yrinate a,c-diamide + 2 triphosphate + oxidized [electron-transfer flavoprotein] + 3 H(+)</text>
        <dbReference type="Rhea" id="RHEA:11528"/>
        <dbReference type="Rhea" id="RHEA-COMP:10685"/>
        <dbReference type="Rhea" id="RHEA-COMP:10686"/>
        <dbReference type="ChEBI" id="CHEBI:15378"/>
        <dbReference type="ChEBI" id="CHEBI:18036"/>
        <dbReference type="ChEBI" id="CHEBI:30616"/>
        <dbReference type="ChEBI" id="CHEBI:57692"/>
        <dbReference type="ChEBI" id="CHEBI:58307"/>
        <dbReference type="ChEBI" id="CHEBI:58503"/>
        <dbReference type="ChEBI" id="CHEBI:58537"/>
        <dbReference type="EC" id="2.5.1.17"/>
    </reaction>
</comment>
<dbReference type="InterPro" id="IPR036451">
    <property type="entry name" value="CblAdoTrfase-like_sf"/>
</dbReference>
<dbReference type="GO" id="GO:0009236">
    <property type="term" value="P:cobalamin biosynthetic process"/>
    <property type="evidence" value="ECO:0007669"/>
    <property type="project" value="UniProtKB-UniRule"/>
</dbReference>
<feature type="domain" description="Cobalamin adenosyltransferase-like" evidence="7">
    <location>
        <begin position="22"/>
        <end position="190"/>
    </location>
</feature>
<evidence type="ECO:0000256" key="5">
    <source>
        <dbReference type="ARBA" id="ARBA00022840"/>
    </source>
</evidence>
<dbReference type="GO" id="GO:0005524">
    <property type="term" value="F:ATP binding"/>
    <property type="evidence" value="ECO:0007669"/>
    <property type="project" value="UniProtKB-UniRule"/>
</dbReference>
<dbReference type="Gene3D" id="1.20.1200.10">
    <property type="entry name" value="Cobalamin adenosyltransferase-like"/>
    <property type="match status" value="1"/>
</dbReference>
<evidence type="ECO:0000259" key="7">
    <source>
        <dbReference type="Pfam" id="PF01923"/>
    </source>
</evidence>
<dbReference type="UniPathway" id="UPA00148">
    <property type="reaction ID" value="UER00233"/>
</dbReference>
<dbReference type="PANTHER" id="PTHR12213">
    <property type="entry name" value="CORRINOID ADENOSYLTRANSFERASE"/>
    <property type="match status" value="1"/>
</dbReference>
<proteinExistence type="inferred from homology"/>
<evidence type="ECO:0000256" key="4">
    <source>
        <dbReference type="ARBA" id="ARBA00022741"/>
    </source>
</evidence>
<evidence type="ECO:0000256" key="6">
    <source>
        <dbReference type="RuleBase" id="RU366026"/>
    </source>
</evidence>
<evidence type="ECO:0000256" key="2">
    <source>
        <dbReference type="ARBA" id="ARBA00011233"/>
    </source>
</evidence>
<dbReference type="PANTHER" id="PTHR12213:SF0">
    <property type="entry name" value="CORRINOID ADENOSYLTRANSFERASE MMAB"/>
    <property type="match status" value="1"/>
</dbReference>
<comment type="caution">
    <text evidence="8">The sequence shown here is derived from an EMBL/GenBank/DDBJ whole genome shotgun (WGS) entry which is preliminary data.</text>
</comment>
<keyword evidence="4 6" id="KW-0547">Nucleotide-binding</keyword>
<keyword evidence="3 6" id="KW-0808">Transferase</keyword>
<keyword evidence="9" id="KW-1185">Reference proteome</keyword>
<name>A0A5C5YS27_9BACT</name>
<dbReference type="InterPro" id="IPR029499">
    <property type="entry name" value="PduO-typ"/>
</dbReference>
<evidence type="ECO:0000256" key="3">
    <source>
        <dbReference type="ARBA" id="ARBA00022679"/>
    </source>
</evidence>
<keyword evidence="5 6" id="KW-0067">ATP-binding</keyword>
<comment type="pathway">
    <text evidence="6">Cofactor biosynthesis; adenosylcobalamin biosynthesis; adenosylcobalamin from cob(II)yrinate a,c-diamide: step 2/7.</text>
</comment>
<reference evidence="8 9" key="1">
    <citation type="submission" date="2019-02" db="EMBL/GenBank/DDBJ databases">
        <title>Deep-cultivation of Planctomycetes and their phenomic and genomic characterization uncovers novel biology.</title>
        <authorList>
            <person name="Wiegand S."/>
            <person name="Jogler M."/>
            <person name="Boedeker C."/>
            <person name="Pinto D."/>
            <person name="Vollmers J."/>
            <person name="Rivas-Marin E."/>
            <person name="Kohn T."/>
            <person name="Peeters S.H."/>
            <person name="Heuer A."/>
            <person name="Rast P."/>
            <person name="Oberbeckmann S."/>
            <person name="Bunk B."/>
            <person name="Jeske O."/>
            <person name="Meyerdierks A."/>
            <person name="Storesund J.E."/>
            <person name="Kallscheuer N."/>
            <person name="Luecker S."/>
            <person name="Lage O.M."/>
            <person name="Pohl T."/>
            <person name="Merkel B.J."/>
            <person name="Hornburger P."/>
            <person name="Mueller R.-W."/>
            <person name="Bruemmer F."/>
            <person name="Labrenz M."/>
            <person name="Spormann A.M."/>
            <person name="Op Den Camp H."/>
            <person name="Overmann J."/>
            <person name="Amann R."/>
            <person name="Jetten M.S.M."/>
            <person name="Mascher T."/>
            <person name="Medema M.H."/>
            <person name="Devos D.P."/>
            <person name="Kaster A.-K."/>
            <person name="Ovreas L."/>
            <person name="Rohde M."/>
            <person name="Galperin M.Y."/>
            <person name="Jogler C."/>
        </authorList>
    </citation>
    <scope>NUCLEOTIDE SEQUENCE [LARGE SCALE GENOMIC DNA]</scope>
    <source>
        <strain evidence="8 9">Pla123a</strain>
    </source>
</reference>
<dbReference type="Proteomes" id="UP000318478">
    <property type="component" value="Unassembled WGS sequence"/>
</dbReference>
<dbReference type="FunFam" id="1.20.1200.10:FF:000001">
    <property type="entry name" value="Cob(I)yrinic acid a,c-diamide adenosyltransferase"/>
    <property type="match status" value="1"/>
</dbReference>
<dbReference type="NCBIfam" id="TIGR00636">
    <property type="entry name" value="PduO_Nterm"/>
    <property type="match status" value="1"/>
</dbReference>
<comment type="catalytic activity">
    <reaction evidence="6">
        <text>2 cob(II)alamin + reduced [electron-transfer flavoprotein] + 2 ATP = 2 adenosylcob(III)alamin + 2 triphosphate + oxidized [electron-transfer flavoprotein] + 3 H(+)</text>
        <dbReference type="Rhea" id="RHEA:28671"/>
        <dbReference type="Rhea" id="RHEA-COMP:10685"/>
        <dbReference type="Rhea" id="RHEA-COMP:10686"/>
        <dbReference type="ChEBI" id="CHEBI:15378"/>
        <dbReference type="ChEBI" id="CHEBI:16304"/>
        <dbReference type="ChEBI" id="CHEBI:18036"/>
        <dbReference type="ChEBI" id="CHEBI:18408"/>
        <dbReference type="ChEBI" id="CHEBI:30616"/>
        <dbReference type="ChEBI" id="CHEBI:57692"/>
        <dbReference type="ChEBI" id="CHEBI:58307"/>
        <dbReference type="EC" id="2.5.1.17"/>
    </reaction>
</comment>
<dbReference type="SUPFAM" id="SSF89028">
    <property type="entry name" value="Cobalamin adenosyltransferase-like"/>
    <property type="match status" value="1"/>
</dbReference>
<keyword evidence="6" id="KW-0169">Cobalamin biosynthesis</keyword>
<dbReference type="EC" id="2.5.1.17" evidence="6"/>
<comment type="similarity">
    <text evidence="1 6">Belongs to the Cob(I)alamin adenosyltransferase family.</text>
</comment>
<comment type="subunit">
    <text evidence="2">Homotrimer.</text>
</comment>
<evidence type="ECO:0000256" key="1">
    <source>
        <dbReference type="ARBA" id="ARBA00007487"/>
    </source>
</evidence>
<sequence>MWRVLGEATPFLPLADPLLMKIYTRGGDEGATGLFGGSRVGKNNARIEAFGEVDELNAAVGLARAQLAATLSDSQELTQLLSSVQHHLFDLGAELATLEPEEKGTALLQQAAIDMLEGAIDRLEKDLPALRNFILPGGDLAASHLHLARCVCRRAERRVVALAHVEPIRSLPVAYINRLGDLLFVAARWVNQASGQGDVPWQKSS</sequence>
<protein>
    <recommendedName>
        <fullName evidence="6">Corrinoid adenosyltransferase</fullName>
        <ecNumber evidence="6">2.5.1.17</ecNumber>
    </recommendedName>
    <alternativeName>
        <fullName evidence="6">Cob(II)alamin adenosyltransferase</fullName>
    </alternativeName>
    <alternativeName>
        <fullName evidence="6">Cob(II)yrinic acid a,c-diamide adenosyltransferase</fullName>
    </alternativeName>
    <alternativeName>
        <fullName evidence="6">Cobinamide/cobalamin adenosyltransferase</fullName>
    </alternativeName>
</protein>
<dbReference type="InterPro" id="IPR016030">
    <property type="entry name" value="CblAdoTrfase-like"/>
</dbReference>
<gene>
    <name evidence="8" type="primary">yvqK</name>
    <name evidence="8" type="ORF">Pla123a_14520</name>
</gene>
<evidence type="ECO:0000313" key="9">
    <source>
        <dbReference type="Proteomes" id="UP000318478"/>
    </source>
</evidence>
<dbReference type="AlphaFoldDB" id="A0A5C5YS27"/>